<accession>A0A183V760</accession>
<evidence type="ECO:0000313" key="4">
    <source>
        <dbReference type="WBParaSite" id="TCNE_0001658101-mRNA-1"/>
    </source>
</evidence>
<proteinExistence type="predicted"/>
<evidence type="ECO:0000313" key="3">
    <source>
        <dbReference type="Proteomes" id="UP000050794"/>
    </source>
</evidence>
<evidence type="ECO:0000256" key="1">
    <source>
        <dbReference type="SAM" id="SignalP"/>
    </source>
</evidence>
<feature type="chain" id="PRO_5044553647" evidence="1">
    <location>
        <begin position="25"/>
        <end position="68"/>
    </location>
</feature>
<dbReference type="AlphaFoldDB" id="A0A183V760"/>
<sequence length="68" mass="7427">MYTVNSAILLLLVHYGTLRYSAYSLSPTCHNPERDGAAGFAPLQELKEDEDDQVVGVGVGEGEWEEKG</sequence>
<protein>
    <submittedName>
        <fullName evidence="2 4">Uncharacterized protein</fullName>
    </submittedName>
</protein>
<organism evidence="3 4">
    <name type="scientific">Toxocara canis</name>
    <name type="common">Canine roundworm</name>
    <dbReference type="NCBI Taxonomy" id="6265"/>
    <lineage>
        <taxon>Eukaryota</taxon>
        <taxon>Metazoa</taxon>
        <taxon>Ecdysozoa</taxon>
        <taxon>Nematoda</taxon>
        <taxon>Chromadorea</taxon>
        <taxon>Rhabditida</taxon>
        <taxon>Spirurina</taxon>
        <taxon>Ascaridomorpha</taxon>
        <taxon>Ascaridoidea</taxon>
        <taxon>Toxocaridae</taxon>
        <taxon>Toxocara</taxon>
    </lineage>
</organism>
<gene>
    <name evidence="2" type="ORF">TCNE_LOCUS16580</name>
</gene>
<reference evidence="4" key="1">
    <citation type="submission" date="2016-06" db="UniProtKB">
        <authorList>
            <consortium name="WormBaseParasite"/>
        </authorList>
    </citation>
    <scope>IDENTIFICATION</scope>
</reference>
<dbReference type="Proteomes" id="UP000050794">
    <property type="component" value="Unassembled WGS sequence"/>
</dbReference>
<dbReference type="EMBL" id="UYWY01023719">
    <property type="protein sequence ID" value="VDM47901.1"/>
    <property type="molecule type" value="Genomic_DNA"/>
</dbReference>
<name>A0A183V760_TOXCA</name>
<keyword evidence="3" id="KW-1185">Reference proteome</keyword>
<reference evidence="2 3" key="2">
    <citation type="submission" date="2018-11" db="EMBL/GenBank/DDBJ databases">
        <authorList>
            <consortium name="Pathogen Informatics"/>
        </authorList>
    </citation>
    <scope>NUCLEOTIDE SEQUENCE [LARGE SCALE GENOMIC DNA]</scope>
</reference>
<feature type="signal peptide" evidence="1">
    <location>
        <begin position="1"/>
        <end position="24"/>
    </location>
</feature>
<keyword evidence="1" id="KW-0732">Signal</keyword>
<evidence type="ECO:0000313" key="2">
    <source>
        <dbReference type="EMBL" id="VDM47901.1"/>
    </source>
</evidence>
<dbReference type="WBParaSite" id="TCNE_0001658101-mRNA-1">
    <property type="protein sequence ID" value="TCNE_0001658101-mRNA-1"/>
    <property type="gene ID" value="TCNE_0001658101"/>
</dbReference>